<dbReference type="Proteomes" id="UP001497535">
    <property type="component" value="Unassembled WGS sequence"/>
</dbReference>
<dbReference type="EMBL" id="CAVMJV010000027">
    <property type="protein sequence ID" value="CAK5074810.1"/>
    <property type="molecule type" value="Genomic_DNA"/>
</dbReference>
<organism evidence="1 2">
    <name type="scientific">Meloidogyne enterolobii</name>
    <name type="common">Root-knot nematode worm</name>
    <name type="synonym">Meloidogyne mayaguensis</name>
    <dbReference type="NCBI Taxonomy" id="390850"/>
    <lineage>
        <taxon>Eukaryota</taxon>
        <taxon>Metazoa</taxon>
        <taxon>Ecdysozoa</taxon>
        <taxon>Nematoda</taxon>
        <taxon>Chromadorea</taxon>
        <taxon>Rhabditida</taxon>
        <taxon>Tylenchina</taxon>
        <taxon>Tylenchomorpha</taxon>
        <taxon>Tylenchoidea</taxon>
        <taxon>Meloidogynidae</taxon>
        <taxon>Meloidogyninae</taxon>
        <taxon>Meloidogyne</taxon>
    </lineage>
</organism>
<accession>A0ACB0Z7B2</accession>
<keyword evidence="2" id="KW-1185">Reference proteome</keyword>
<name>A0ACB0Z7B2_MELEN</name>
<evidence type="ECO:0000313" key="1">
    <source>
        <dbReference type="EMBL" id="CAK5074810.1"/>
    </source>
</evidence>
<gene>
    <name evidence="1" type="ORF">MENTE1834_LOCUS21576</name>
</gene>
<proteinExistence type="predicted"/>
<protein>
    <submittedName>
        <fullName evidence="1">Uncharacterized protein</fullName>
    </submittedName>
</protein>
<reference evidence="1" key="1">
    <citation type="submission" date="2023-11" db="EMBL/GenBank/DDBJ databases">
        <authorList>
            <person name="Poullet M."/>
        </authorList>
    </citation>
    <scope>NUCLEOTIDE SEQUENCE</scope>
    <source>
        <strain evidence="1">E1834</strain>
    </source>
</reference>
<sequence>MQSALKVLVVMKMIGNAMLIKRKVLFMKRQDNSYYVRNSIGCRYDLNCTITLHIIVHFLSYF</sequence>
<comment type="caution">
    <text evidence="1">The sequence shown here is derived from an EMBL/GenBank/DDBJ whole genome shotgun (WGS) entry which is preliminary data.</text>
</comment>
<evidence type="ECO:0000313" key="2">
    <source>
        <dbReference type="Proteomes" id="UP001497535"/>
    </source>
</evidence>